<dbReference type="Pfam" id="PF00153">
    <property type="entry name" value="Mito_carr"/>
    <property type="match status" value="1"/>
</dbReference>
<feature type="repeat" description="Solcar" evidence="8">
    <location>
        <begin position="150"/>
        <end position="240"/>
    </location>
</feature>
<dbReference type="GO" id="GO:0016020">
    <property type="term" value="C:membrane"/>
    <property type="evidence" value="ECO:0007669"/>
    <property type="project" value="UniProtKB-SubCell"/>
</dbReference>
<keyword evidence="4 8" id="KW-0812">Transmembrane</keyword>
<gene>
    <name evidence="10" type="primary">DTC_10</name>
    <name evidence="10" type="ORF">CK203_065736</name>
</gene>
<dbReference type="PROSITE" id="PS50920">
    <property type="entry name" value="SOLCAR"/>
    <property type="match status" value="1"/>
</dbReference>
<comment type="similarity">
    <text evidence="2 9">Belongs to the mitochondrial carrier (TC 2.A.29) family.</text>
</comment>
<reference evidence="10 11" key="1">
    <citation type="journal article" date="2018" name="PLoS Genet.">
        <title>Population sequencing reveals clonal diversity and ancestral inbreeding in the grapevine cultivar Chardonnay.</title>
        <authorList>
            <person name="Roach M.J."/>
            <person name="Johnson D.L."/>
            <person name="Bohlmann J."/>
            <person name="van Vuuren H.J."/>
            <person name="Jones S.J."/>
            <person name="Pretorius I.S."/>
            <person name="Schmidt S.A."/>
            <person name="Borneman A.R."/>
        </authorList>
    </citation>
    <scope>NUCLEOTIDE SEQUENCE [LARGE SCALE GENOMIC DNA]</scope>
    <source>
        <strain evidence="11">cv. Chardonnay</strain>
        <tissue evidence="10">Leaf</tissue>
    </source>
</reference>
<evidence type="ECO:0000256" key="4">
    <source>
        <dbReference type="ARBA" id="ARBA00022692"/>
    </source>
</evidence>
<evidence type="ECO:0000313" key="10">
    <source>
        <dbReference type="EMBL" id="RVW66863.1"/>
    </source>
</evidence>
<proteinExistence type="inferred from homology"/>
<dbReference type="Gene3D" id="1.50.40.10">
    <property type="entry name" value="Mitochondrial carrier domain"/>
    <property type="match status" value="2"/>
</dbReference>
<keyword evidence="6" id="KW-1133">Transmembrane helix</keyword>
<protein>
    <submittedName>
        <fullName evidence="10">Mitochondrial dicarboxylate/tricarboxylate transporter DTC</fullName>
    </submittedName>
</protein>
<dbReference type="AlphaFoldDB" id="A0A438G3S8"/>
<evidence type="ECO:0000256" key="1">
    <source>
        <dbReference type="ARBA" id="ARBA00004141"/>
    </source>
</evidence>
<dbReference type="InterPro" id="IPR023395">
    <property type="entry name" value="MCP_dom_sf"/>
</dbReference>
<evidence type="ECO:0000256" key="5">
    <source>
        <dbReference type="ARBA" id="ARBA00022737"/>
    </source>
</evidence>
<evidence type="ECO:0000313" key="11">
    <source>
        <dbReference type="Proteomes" id="UP000288805"/>
    </source>
</evidence>
<evidence type="ECO:0000256" key="7">
    <source>
        <dbReference type="ARBA" id="ARBA00023136"/>
    </source>
</evidence>
<name>A0A438G3S8_VITVI</name>
<dbReference type="Proteomes" id="UP000288805">
    <property type="component" value="Unassembled WGS sequence"/>
</dbReference>
<dbReference type="SUPFAM" id="SSF103506">
    <property type="entry name" value="Mitochondrial carrier"/>
    <property type="match status" value="1"/>
</dbReference>
<dbReference type="InterPro" id="IPR018108">
    <property type="entry name" value="MCP_transmembrane"/>
</dbReference>
<comment type="caution">
    <text evidence="10">The sequence shown here is derived from an EMBL/GenBank/DDBJ whole genome shotgun (WGS) entry which is preliminary data.</text>
</comment>
<accession>A0A438G3S8</accession>
<comment type="subcellular location">
    <subcellularLocation>
        <location evidence="1">Membrane</location>
        <topology evidence="1">Multi-pass membrane protein</topology>
    </subcellularLocation>
</comment>
<dbReference type="InterPro" id="IPR050391">
    <property type="entry name" value="Mito_Metabolite_Transporter"/>
</dbReference>
<evidence type="ECO:0000256" key="9">
    <source>
        <dbReference type="RuleBase" id="RU000488"/>
    </source>
</evidence>
<evidence type="ECO:0000256" key="2">
    <source>
        <dbReference type="ARBA" id="ARBA00006375"/>
    </source>
</evidence>
<keyword evidence="7 8" id="KW-0472">Membrane</keyword>
<keyword evidence="3 9" id="KW-0813">Transport</keyword>
<dbReference type="PANTHER" id="PTHR45618">
    <property type="entry name" value="MITOCHONDRIAL DICARBOXYLATE CARRIER-RELATED"/>
    <property type="match status" value="1"/>
</dbReference>
<dbReference type="EMBL" id="QGNW01000619">
    <property type="protein sequence ID" value="RVW66863.1"/>
    <property type="molecule type" value="Genomic_DNA"/>
</dbReference>
<evidence type="ECO:0000256" key="6">
    <source>
        <dbReference type="ARBA" id="ARBA00022989"/>
    </source>
</evidence>
<keyword evidence="5" id="KW-0677">Repeat</keyword>
<evidence type="ECO:0000256" key="3">
    <source>
        <dbReference type="ARBA" id="ARBA00022448"/>
    </source>
</evidence>
<organism evidence="10 11">
    <name type="scientific">Vitis vinifera</name>
    <name type="common">Grape</name>
    <dbReference type="NCBI Taxonomy" id="29760"/>
    <lineage>
        <taxon>Eukaryota</taxon>
        <taxon>Viridiplantae</taxon>
        <taxon>Streptophyta</taxon>
        <taxon>Embryophyta</taxon>
        <taxon>Tracheophyta</taxon>
        <taxon>Spermatophyta</taxon>
        <taxon>Magnoliopsida</taxon>
        <taxon>eudicotyledons</taxon>
        <taxon>Gunneridae</taxon>
        <taxon>Pentapetalae</taxon>
        <taxon>rosids</taxon>
        <taxon>Vitales</taxon>
        <taxon>Vitaceae</taxon>
        <taxon>Viteae</taxon>
        <taxon>Vitis</taxon>
    </lineage>
</organism>
<evidence type="ECO:0000256" key="8">
    <source>
        <dbReference type="PROSITE-ProRule" id="PRU00282"/>
    </source>
</evidence>
<sequence>MIPPADHLIQLLAWKDLLAGNGSPRQLPMGETPRLIYWNKALQYLGLPWKCNGTYHKGLSARLLRQATYTTTRLGSFKVLTNKVVAANDGKPLPLYQKALCGVTAGASGATVALWQGTGLIAVQAMALNMEMFASYDQSVEFFKDFLGFGETSTAMGPNVVSGFFASAFSLPFDYVKTQIQRMQPDASGKYLYTSSLNHAMKTLKYGGPLKFHIGFSVHCVRIAPYVMLTWIFLLEPNPEVGGIHGVVNLINARKC</sequence>